<feature type="compositionally biased region" description="Basic and acidic residues" evidence="1">
    <location>
        <begin position="1"/>
        <end position="11"/>
    </location>
</feature>
<name>A0ABM3BBT2_GOSHI</name>
<gene>
    <name evidence="3" type="primary">LOC107919966</name>
</gene>
<proteinExistence type="predicted"/>
<evidence type="ECO:0000256" key="1">
    <source>
        <dbReference type="SAM" id="MobiDB-lite"/>
    </source>
</evidence>
<dbReference type="GeneID" id="107919966"/>
<dbReference type="RefSeq" id="XP_040964501.1">
    <property type="nucleotide sequence ID" value="XM_041108567.1"/>
</dbReference>
<evidence type="ECO:0000313" key="3">
    <source>
        <dbReference type="RefSeq" id="XP_040964501.1"/>
    </source>
</evidence>
<dbReference type="Proteomes" id="UP000818029">
    <property type="component" value="Chromosome D13"/>
</dbReference>
<protein>
    <submittedName>
        <fullName evidence="3">Uncharacterized protein isoform X2</fullName>
    </submittedName>
</protein>
<organism evidence="2 3">
    <name type="scientific">Gossypium hirsutum</name>
    <name type="common">Upland cotton</name>
    <name type="synonym">Gossypium mexicanum</name>
    <dbReference type="NCBI Taxonomy" id="3635"/>
    <lineage>
        <taxon>Eukaryota</taxon>
        <taxon>Viridiplantae</taxon>
        <taxon>Streptophyta</taxon>
        <taxon>Embryophyta</taxon>
        <taxon>Tracheophyta</taxon>
        <taxon>Spermatophyta</taxon>
        <taxon>Magnoliopsida</taxon>
        <taxon>eudicotyledons</taxon>
        <taxon>Gunneridae</taxon>
        <taxon>Pentapetalae</taxon>
        <taxon>rosids</taxon>
        <taxon>malvids</taxon>
        <taxon>Malvales</taxon>
        <taxon>Malvaceae</taxon>
        <taxon>Malvoideae</taxon>
        <taxon>Gossypium</taxon>
    </lineage>
</organism>
<feature type="region of interest" description="Disordered" evidence="1">
    <location>
        <begin position="1"/>
        <end position="37"/>
    </location>
</feature>
<evidence type="ECO:0000313" key="2">
    <source>
        <dbReference type="Proteomes" id="UP000818029"/>
    </source>
</evidence>
<accession>A0ABM3BBT2</accession>
<sequence length="116" mass="13468">MGKLIEEKALDQKLNGHQHRDRDHARQKPGLNNNYNNKSLEEKVSEFLYNDFAESDGNWVNDATTDGYGSDGNESNDSIQHTLYWESSRPCFSQHRFLTSDTGFHHPFFYVLISEQ</sequence>
<reference evidence="3" key="2">
    <citation type="submission" date="2025-08" db="UniProtKB">
        <authorList>
            <consortium name="RefSeq"/>
        </authorList>
    </citation>
    <scope>IDENTIFICATION</scope>
</reference>
<reference evidence="2" key="1">
    <citation type="journal article" date="2020" name="Nat. Genet.">
        <title>Genomic diversifications of five Gossypium allopolyploid species and their impact on cotton improvement.</title>
        <authorList>
            <person name="Chen Z.J."/>
            <person name="Sreedasyam A."/>
            <person name="Ando A."/>
            <person name="Song Q."/>
            <person name="De Santiago L.M."/>
            <person name="Hulse-Kemp A.M."/>
            <person name="Ding M."/>
            <person name="Ye W."/>
            <person name="Kirkbride R.C."/>
            <person name="Jenkins J."/>
            <person name="Plott C."/>
            <person name="Lovell J."/>
            <person name="Lin Y.M."/>
            <person name="Vaughn R."/>
            <person name="Liu B."/>
            <person name="Simpson S."/>
            <person name="Scheffler B.E."/>
            <person name="Wen L."/>
            <person name="Saski C.A."/>
            <person name="Grover C.E."/>
            <person name="Hu G."/>
            <person name="Conover J.L."/>
            <person name="Carlson J.W."/>
            <person name="Shu S."/>
            <person name="Boston L.B."/>
            <person name="Williams M."/>
            <person name="Peterson D.G."/>
            <person name="McGee K."/>
            <person name="Jones D.C."/>
            <person name="Wendel J.F."/>
            <person name="Stelly D.M."/>
            <person name="Grimwood J."/>
            <person name="Schmutz J."/>
        </authorList>
    </citation>
    <scope>NUCLEOTIDE SEQUENCE [LARGE SCALE GENOMIC DNA]</scope>
    <source>
        <strain evidence="2">cv. TM-1</strain>
    </source>
</reference>
<keyword evidence="2" id="KW-1185">Reference proteome</keyword>